<evidence type="ECO:0000256" key="14">
    <source>
        <dbReference type="RuleBase" id="RU368116"/>
    </source>
</evidence>
<evidence type="ECO:0000313" key="16">
    <source>
        <dbReference type="EMBL" id="EFA81902.1"/>
    </source>
</evidence>
<feature type="active site" description="Proton acceptor" evidence="13">
    <location>
        <position position="275"/>
    </location>
</feature>
<sequence length="321" mass="35216">MDFFNKYDLKLGNAILAEDKQLPIYEEVVAKYTVDYIPGGAAQNTARVAQWMLPEKQTVLYTGCVGSDKNAQILREANEKSGVIADYFVDAATPTGACAVLINNNERTLCTALGAANNFKITHLQTPEMQKSIESAQLFYMVGYFMTVSPESAMLLAQHAAEQNKAFLYGLAAPFLIEVDFFFERVKALLPYVDIVFANESEAACIGKKMGWGEDLAVVAEKLAAWEKVNQKRSRTVVFTQGANNTLVYTNGKLDQYSPITLPKEKIVDLNAAGDSFCGGFVAAYSQGKELSKCIESGHYAAHEIIQQNGCTLPAVCNFTF</sequence>
<dbReference type="STRING" id="670386.D3B9J0"/>
<dbReference type="Gene3D" id="3.40.1190.20">
    <property type="match status" value="1"/>
</dbReference>
<organism evidence="16 17">
    <name type="scientific">Heterostelium pallidum (strain ATCC 26659 / Pp 5 / PN500)</name>
    <name type="common">Cellular slime mold</name>
    <name type="synonym">Polysphondylium pallidum</name>
    <dbReference type="NCBI Taxonomy" id="670386"/>
    <lineage>
        <taxon>Eukaryota</taxon>
        <taxon>Amoebozoa</taxon>
        <taxon>Evosea</taxon>
        <taxon>Eumycetozoa</taxon>
        <taxon>Dictyostelia</taxon>
        <taxon>Acytosteliales</taxon>
        <taxon>Acytosteliaceae</taxon>
        <taxon>Heterostelium</taxon>
    </lineage>
</organism>
<evidence type="ECO:0000256" key="2">
    <source>
        <dbReference type="ARBA" id="ARBA00004801"/>
    </source>
</evidence>
<reference evidence="16 17" key="1">
    <citation type="journal article" date="2011" name="Genome Res.">
        <title>Phylogeny-wide analysis of social amoeba genomes highlights ancient origins for complex intercellular communication.</title>
        <authorList>
            <person name="Heidel A.J."/>
            <person name="Lawal H.M."/>
            <person name="Felder M."/>
            <person name="Schilde C."/>
            <person name="Helps N.R."/>
            <person name="Tunggal B."/>
            <person name="Rivero F."/>
            <person name="John U."/>
            <person name="Schleicher M."/>
            <person name="Eichinger L."/>
            <person name="Platzer M."/>
            <person name="Noegel A.A."/>
            <person name="Schaap P."/>
            <person name="Gloeckner G."/>
        </authorList>
    </citation>
    <scope>NUCLEOTIDE SEQUENCE [LARGE SCALE GENOMIC DNA]</scope>
    <source>
        <strain evidence="17">ATCC 26659 / Pp 5 / PN500</strain>
    </source>
</reference>
<evidence type="ECO:0000256" key="8">
    <source>
        <dbReference type="ARBA" id="ARBA00022777"/>
    </source>
</evidence>
<dbReference type="Gene3D" id="3.30.1110.10">
    <property type="match status" value="1"/>
</dbReference>
<keyword evidence="7 14" id="KW-0547">Nucleotide-binding</keyword>
<dbReference type="GO" id="GO:0005524">
    <property type="term" value="F:ATP binding"/>
    <property type="evidence" value="ECO:0007669"/>
    <property type="project" value="UniProtKB-UniRule"/>
</dbReference>
<comment type="pathway">
    <text evidence="2 14">Purine metabolism; AMP biosynthesis via salvage pathway; AMP from adenosine: step 1/1.</text>
</comment>
<protein>
    <recommendedName>
        <fullName evidence="12 14">Adenosine kinase</fullName>
        <shortName evidence="14">AK</shortName>
        <ecNumber evidence="4 14">2.7.1.20</ecNumber>
    </recommendedName>
    <alternativeName>
        <fullName evidence="14">Adenosine 5'-phosphotransferase</fullName>
    </alternativeName>
</protein>
<comment type="similarity">
    <text evidence="3 14">Belongs to the carbohydrate kinase PfkB family.</text>
</comment>
<keyword evidence="17" id="KW-1185">Reference proteome</keyword>
<comment type="function">
    <text evidence="14">ATP dependent phosphorylation of adenosine and other related nucleoside analogs to monophosphate derivatives.</text>
</comment>
<dbReference type="EMBL" id="ADBJ01000022">
    <property type="protein sequence ID" value="EFA81902.1"/>
    <property type="molecule type" value="Genomic_DNA"/>
</dbReference>
<evidence type="ECO:0000256" key="12">
    <source>
        <dbReference type="ARBA" id="ARBA00068771"/>
    </source>
</evidence>
<dbReference type="FunFam" id="3.40.1190.20:FF:000076">
    <property type="entry name" value="Adenosine kinase"/>
    <property type="match status" value="1"/>
</dbReference>
<dbReference type="OMA" id="RTMCTYL"/>
<dbReference type="InterPro" id="IPR029056">
    <property type="entry name" value="Ribokinase-like"/>
</dbReference>
<evidence type="ECO:0000256" key="10">
    <source>
        <dbReference type="ARBA" id="ARBA00022842"/>
    </source>
</evidence>
<name>D3B9J0_HETP5</name>
<dbReference type="GO" id="GO:0005634">
    <property type="term" value="C:nucleus"/>
    <property type="evidence" value="ECO:0007669"/>
    <property type="project" value="TreeGrafter"/>
</dbReference>
<evidence type="ECO:0000256" key="11">
    <source>
        <dbReference type="ARBA" id="ARBA00051362"/>
    </source>
</evidence>
<dbReference type="UniPathway" id="UPA00588">
    <property type="reaction ID" value="UER00659"/>
</dbReference>
<evidence type="ECO:0000256" key="3">
    <source>
        <dbReference type="ARBA" id="ARBA00010688"/>
    </source>
</evidence>
<dbReference type="GO" id="GO:0004001">
    <property type="term" value="F:adenosine kinase activity"/>
    <property type="evidence" value="ECO:0007669"/>
    <property type="project" value="UniProtKB-UniRule"/>
</dbReference>
<keyword evidence="10 14" id="KW-0460">Magnesium</keyword>
<evidence type="ECO:0000256" key="13">
    <source>
        <dbReference type="PIRSR" id="PIRSR601805-1"/>
    </source>
</evidence>
<dbReference type="Pfam" id="PF00294">
    <property type="entry name" value="PfkB"/>
    <property type="match status" value="1"/>
</dbReference>
<evidence type="ECO:0000259" key="15">
    <source>
        <dbReference type="Pfam" id="PF00294"/>
    </source>
</evidence>
<keyword evidence="9 14" id="KW-0067">ATP-binding</keyword>
<dbReference type="FunCoup" id="D3B9J0">
    <property type="interactions" value="721"/>
</dbReference>
<accession>D3B9J0</accession>
<dbReference type="GO" id="GO:0005829">
    <property type="term" value="C:cytosol"/>
    <property type="evidence" value="ECO:0007669"/>
    <property type="project" value="TreeGrafter"/>
</dbReference>
<dbReference type="PANTHER" id="PTHR45769">
    <property type="entry name" value="ADENOSINE KINASE"/>
    <property type="match status" value="1"/>
</dbReference>
<proteinExistence type="inferred from homology"/>
<evidence type="ECO:0000256" key="4">
    <source>
        <dbReference type="ARBA" id="ARBA00012119"/>
    </source>
</evidence>
<dbReference type="CDD" id="cd01168">
    <property type="entry name" value="adenosine_kinase"/>
    <property type="match status" value="1"/>
</dbReference>
<evidence type="ECO:0000313" key="17">
    <source>
        <dbReference type="Proteomes" id="UP000001396"/>
    </source>
</evidence>
<evidence type="ECO:0000256" key="7">
    <source>
        <dbReference type="ARBA" id="ARBA00022741"/>
    </source>
</evidence>
<dbReference type="GeneID" id="31360620"/>
<evidence type="ECO:0000256" key="1">
    <source>
        <dbReference type="ARBA" id="ARBA00001946"/>
    </source>
</evidence>
<evidence type="ECO:0000256" key="9">
    <source>
        <dbReference type="ARBA" id="ARBA00022840"/>
    </source>
</evidence>
<evidence type="ECO:0000256" key="6">
    <source>
        <dbReference type="ARBA" id="ARBA00022726"/>
    </source>
</evidence>
<dbReference type="EC" id="2.7.1.20" evidence="4 14"/>
<comment type="caution">
    <text evidence="16">The sequence shown here is derived from an EMBL/GenBank/DDBJ whole genome shotgun (WGS) entry which is preliminary data.</text>
</comment>
<dbReference type="Proteomes" id="UP000001396">
    <property type="component" value="Unassembled WGS sequence"/>
</dbReference>
<keyword evidence="5 14" id="KW-0808">Transferase</keyword>
<dbReference type="AlphaFoldDB" id="D3B9J0"/>
<dbReference type="PRINTS" id="PR00989">
    <property type="entry name" value="ADENOKINASE"/>
</dbReference>
<evidence type="ECO:0000256" key="5">
    <source>
        <dbReference type="ARBA" id="ARBA00022679"/>
    </source>
</evidence>
<dbReference type="InterPro" id="IPR001805">
    <property type="entry name" value="Adenokinase"/>
</dbReference>
<dbReference type="GO" id="GO:0006144">
    <property type="term" value="P:purine nucleobase metabolic process"/>
    <property type="evidence" value="ECO:0007669"/>
    <property type="project" value="TreeGrafter"/>
</dbReference>
<dbReference type="PANTHER" id="PTHR45769:SF3">
    <property type="entry name" value="ADENOSINE KINASE"/>
    <property type="match status" value="1"/>
</dbReference>
<dbReference type="InterPro" id="IPR011611">
    <property type="entry name" value="PfkB_dom"/>
</dbReference>
<dbReference type="InParanoid" id="D3B9J0"/>
<keyword evidence="6 14" id="KW-0660">Purine salvage</keyword>
<dbReference type="RefSeq" id="XP_020434019.1">
    <property type="nucleotide sequence ID" value="XM_020576030.1"/>
</dbReference>
<comment type="cofactor">
    <cofactor evidence="1 14">
        <name>Mg(2+)</name>
        <dbReference type="ChEBI" id="CHEBI:18420"/>
    </cofactor>
</comment>
<keyword evidence="8 14" id="KW-0418">Kinase</keyword>
<feature type="domain" description="Carbohydrate kinase PfkB" evidence="15">
    <location>
        <begin position="7"/>
        <end position="314"/>
    </location>
</feature>
<dbReference type="GO" id="GO:0006166">
    <property type="term" value="P:purine ribonucleoside salvage"/>
    <property type="evidence" value="ECO:0007669"/>
    <property type="project" value="UniProtKB-KW"/>
</dbReference>
<comment type="catalytic activity">
    <reaction evidence="11 14">
        <text>adenosine + ATP = AMP + ADP + H(+)</text>
        <dbReference type="Rhea" id="RHEA:20824"/>
        <dbReference type="ChEBI" id="CHEBI:15378"/>
        <dbReference type="ChEBI" id="CHEBI:16335"/>
        <dbReference type="ChEBI" id="CHEBI:30616"/>
        <dbReference type="ChEBI" id="CHEBI:456215"/>
        <dbReference type="ChEBI" id="CHEBI:456216"/>
        <dbReference type="EC" id="2.7.1.20"/>
    </reaction>
</comment>
<gene>
    <name evidence="16" type="primary">adk</name>
    <name evidence="16" type="ORF">PPL_05134</name>
</gene>
<dbReference type="GO" id="GO:0044209">
    <property type="term" value="P:AMP salvage"/>
    <property type="evidence" value="ECO:0007669"/>
    <property type="project" value="UniProtKB-UniRule"/>
</dbReference>
<dbReference type="SUPFAM" id="SSF53613">
    <property type="entry name" value="Ribokinase-like"/>
    <property type="match status" value="1"/>
</dbReference>